<organism evidence="2 3">
    <name type="scientific">Cardiocondyla obscurior</name>
    <dbReference type="NCBI Taxonomy" id="286306"/>
    <lineage>
        <taxon>Eukaryota</taxon>
        <taxon>Metazoa</taxon>
        <taxon>Ecdysozoa</taxon>
        <taxon>Arthropoda</taxon>
        <taxon>Hexapoda</taxon>
        <taxon>Insecta</taxon>
        <taxon>Pterygota</taxon>
        <taxon>Neoptera</taxon>
        <taxon>Endopterygota</taxon>
        <taxon>Hymenoptera</taxon>
        <taxon>Apocrita</taxon>
        <taxon>Aculeata</taxon>
        <taxon>Formicoidea</taxon>
        <taxon>Formicidae</taxon>
        <taxon>Myrmicinae</taxon>
        <taxon>Cardiocondyla</taxon>
    </lineage>
</organism>
<dbReference type="GO" id="GO:0005813">
    <property type="term" value="C:centrosome"/>
    <property type="evidence" value="ECO:0007669"/>
    <property type="project" value="TreeGrafter"/>
</dbReference>
<comment type="caution">
    <text evidence="2">The sequence shown here is derived from an EMBL/GenBank/DDBJ whole genome shotgun (WGS) entry which is preliminary data.</text>
</comment>
<dbReference type="AlphaFoldDB" id="A0AAW2EW48"/>
<evidence type="ECO:0000256" key="1">
    <source>
        <dbReference type="SAM" id="Coils"/>
    </source>
</evidence>
<proteinExistence type="predicted"/>
<keyword evidence="3" id="KW-1185">Reference proteome</keyword>
<dbReference type="InterPro" id="IPR033362">
    <property type="entry name" value="SSNA1_fam"/>
</dbReference>
<feature type="coiled-coil region" evidence="1">
    <location>
        <begin position="22"/>
        <end position="70"/>
    </location>
</feature>
<dbReference type="PANTHER" id="PTHR28661:SF1">
    <property type="entry name" value="MICROTUBULE NUCLEATION FACTOR SSNA1"/>
    <property type="match status" value="1"/>
</dbReference>
<protein>
    <recommendedName>
        <fullName evidence="4">Sjoegren syndrome nuclear autoantigen 1</fullName>
    </recommendedName>
</protein>
<dbReference type="GO" id="GO:0036064">
    <property type="term" value="C:ciliary basal body"/>
    <property type="evidence" value="ECO:0007669"/>
    <property type="project" value="TreeGrafter"/>
</dbReference>
<dbReference type="Proteomes" id="UP001430953">
    <property type="component" value="Unassembled WGS sequence"/>
</dbReference>
<keyword evidence="1" id="KW-0175">Coiled coil</keyword>
<accession>A0AAW2EW48</accession>
<name>A0AAW2EW48_9HYME</name>
<dbReference type="EMBL" id="JADYXP020000016">
    <property type="protein sequence ID" value="KAL0107553.1"/>
    <property type="molecule type" value="Genomic_DNA"/>
</dbReference>
<dbReference type="PANTHER" id="PTHR28661">
    <property type="entry name" value="SJOEGREN SYNDROME NUCLEAR AUTOANTIGEN 1"/>
    <property type="match status" value="1"/>
</dbReference>
<evidence type="ECO:0008006" key="4">
    <source>
        <dbReference type="Google" id="ProtNLM"/>
    </source>
</evidence>
<gene>
    <name evidence="2" type="ORF">PUN28_014698</name>
</gene>
<reference evidence="2 3" key="1">
    <citation type="submission" date="2023-03" db="EMBL/GenBank/DDBJ databases">
        <title>High recombination rates correlate with genetic variation in Cardiocondyla obscurior ants.</title>
        <authorList>
            <person name="Errbii M."/>
        </authorList>
    </citation>
    <scope>NUCLEOTIDE SEQUENCE [LARGE SCALE GENOMIC DNA]</scope>
    <source>
        <strain evidence="2">Alpha-2009</strain>
        <tissue evidence="2">Whole body</tissue>
    </source>
</reference>
<evidence type="ECO:0000313" key="3">
    <source>
        <dbReference type="Proteomes" id="UP001430953"/>
    </source>
</evidence>
<sequence>MKFPVNGGFAMAQHGATLQTYNQELVKCLEEMKVRRSDLQAQIESQEEEKNNLQQEIEKMSCKLTQLNDSLAKKITVRNDYDRTIADTEAAYVKILESSQLLLNMIKKEAVSLDQTLIKANVDKQSYPFL</sequence>
<evidence type="ECO:0000313" key="2">
    <source>
        <dbReference type="EMBL" id="KAL0107553.1"/>
    </source>
</evidence>